<feature type="disulfide bond" evidence="13">
    <location>
        <begin position="333"/>
        <end position="356"/>
    </location>
</feature>
<evidence type="ECO:0000256" key="2">
    <source>
        <dbReference type="ARBA" id="ARBA00022525"/>
    </source>
</evidence>
<dbReference type="SMART" id="SM00020">
    <property type="entry name" value="Tryp_SPc"/>
    <property type="match status" value="1"/>
</dbReference>
<feature type="domain" description="Apple" evidence="18">
    <location>
        <begin position="21"/>
        <end position="105"/>
    </location>
</feature>
<feature type="signal peptide" evidence="15">
    <location>
        <begin position="1"/>
        <end position="18"/>
    </location>
</feature>
<dbReference type="InterPro" id="IPR009003">
    <property type="entry name" value="Peptidase_S1_PA"/>
</dbReference>
<evidence type="ECO:0000259" key="16">
    <source>
        <dbReference type="PROSITE" id="PS50070"/>
    </source>
</evidence>
<comment type="similarity">
    <text evidence="12">Belongs to the peptidase S1 family. Plasminogen subfamily.</text>
</comment>
<dbReference type="CDD" id="cd01099">
    <property type="entry name" value="PAN_AP_HGF"/>
    <property type="match status" value="1"/>
</dbReference>
<dbReference type="InterPro" id="IPR001254">
    <property type="entry name" value="Trypsin_dom"/>
</dbReference>
<dbReference type="GO" id="GO:0006508">
    <property type="term" value="P:proteolysis"/>
    <property type="evidence" value="ECO:0007669"/>
    <property type="project" value="InterPro"/>
</dbReference>
<keyword evidence="7 13" id="KW-1015">Disulfide bond</keyword>
<feature type="domain" description="Kringle" evidence="16">
    <location>
        <begin position="109"/>
        <end position="186"/>
    </location>
</feature>
<organism evidence="19 20">
    <name type="scientific">Muntiacus reevesi</name>
    <name type="common">Reeves' muntjac</name>
    <name type="synonym">Cervus reevesi</name>
    <dbReference type="NCBI Taxonomy" id="9886"/>
    <lineage>
        <taxon>Eukaryota</taxon>
        <taxon>Metazoa</taxon>
        <taxon>Chordata</taxon>
        <taxon>Craniata</taxon>
        <taxon>Vertebrata</taxon>
        <taxon>Euteleostomi</taxon>
        <taxon>Mammalia</taxon>
        <taxon>Eutheria</taxon>
        <taxon>Laurasiatheria</taxon>
        <taxon>Artiodactyla</taxon>
        <taxon>Ruminantia</taxon>
        <taxon>Pecora</taxon>
        <taxon>Cervidae</taxon>
        <taxon>Muntiacinae</taxon>
        <taxon>Muntiacus</taxon>
    </lineage>
</organism>
<dbReference type="InterPro" id="IPR043504">
    <property type="entry name" value="Peptidase_S1_PA_chymotrypsin"/>
</dbReference>
<feature type="domain" description="Kringle" evidence="16">
    <location>
        <begin position="283"/>
        <end position="362"/>
    </location>
</feature>
<dbReference type="FunFam" id="3.50.4.10:FF:000004">
    <property type="entry name" value="Hepatocyte growth factor-like 1"/>
    <property type="match status" value="1"/>
</dbReference>
<dbReference type="FunFam" id="2.40.10.10:FF:000064">
    <property type="entry name" value="Hepatocyte growth factor-like protein"/>
    <property type="match status" value="1"/>
</dbReference>
<dbReference type="PROSITE" id="PS50070">
    <property type="entry name" value="KRINGLE_2"/>
    <property type="match status" value="4"/>
</dbReference>
<dbReference type="AlphaFoldDB" id="A0A5N3Y0E6"/>
<dbReference type="GO" id="GO:0004252">
    <property type="term" value="F:serine-type endopeptidase activity"/>
    <property type="evidence" value="ECO:0007669"/>
    <property type="project" value="InterPro"/>
</dbReference>
<dbReference type="InterPro" id="IPR003609">
    <property type="entry name" value="Pan_app"/>
</dbReference>
<reference evidence="19 20" key="1">
    <citation type="submission" date="2019-06" db="EMBL/GenBank/DDBJ databases">
        <title>Discovery of a novel chromosome fission-fusion reversal in muntjac.</title>
        <authorList>
            <person name="Mudd A.B."/>
            <person name="Bredeson J.V."/>
            <person name="Baum R."/>
            <person name="Hockemeyer D."/>
            <person name="Rokhsar D.S."/>
        </authorList>
    </citation>
    <scope>NUCLEOTIDE SEQUENCE [LARGE SCALE GENOMIC DNA]</scope>
    <source>
        <strain evidence="19">UCam_UCB_Mr</strain>
        <tissue evidence="19">Fibroblast cell line</tissue>
    </source>
</reference>
<dbReference type="PIRSF" id="PIRSF001152">
    <property type="entry name" value="HGF_MST1"/>
    <property type="match status" value="1"/>
</dbReference>
<dbReference type="SUPFAM" id="SSF50494">
    <property type="entry name" value="Trypsin-like serine proteases"/>
    <property type="match status" value="1"/>
</dbReference>
<feature type="domain" description="Kringle" evidence="16">
    <location>
        <begin position="190"/>
        <end position="257"/>
    </location>
</feature>
<dbReference type="PROSITE" id="PS00021">
    <property type="entry name" value="KRINGLE_1"/>
    <property type="match status" value="2"/>
</dbReference>
<dbReference type="PROSITE" id="PS50240">
    <property type="entry name" value="TRYPSIN_DOM"/>
    <property type="match status" value="1"/>
</dbReference>
<name>A0A5N3Y0E6_MUNRE</name>
<evidence type="ECO:0000256" key="7">
    <source>
        <dbReference type="ARBA" id="ARBA00023157"/>
    </source>
</evidence>
<evidence type="ECO:0000256" key="6">
    <source>
        <dbReference type="ARBA" id="ARBA00022737"/>
    </source>
</evidence>
<dbReference type="EMBL" id="VCEB01000004">
    <property type="protein sequence ID" value="KAB0379057.1"/>
    <property type="molecule type" value="Genomic_DNA"/>
</dbReference>
<feature type="region of interest" description="Disordered" evidence="14">
    <location>
        <begin position="246"/>
        <end position="279"/>
    </location>
</feature>
<comment type="subcellular location">
    <subcellularLocation>
        <location evidence="1">Secreted</location>
    </subcellularLocation>
</comment>
<dbReference type="Gene3D" id="2.40.10.10">
    <property type="entry name" value="Trypsin-like serine proteases"/>
    <property type="match status" value="2"/>
</dbReference>
<keyword evidence="6" id="KW-0677">Repeat</keyword>
<protein>
    <recommendedName>
        <fullName evidence="10">Hepatocyte growth factor-like protein</fullName>
    </recommendedName>
    <alternativeName>
        <fullName evidence="11">Macrophage stimulatory protein</fullName>
    </alternativeName>
</protein>
<gene>
    <name evidence="19" type="ORF">FD755_010635</name>
</gene>
<feature type="disulfide bond" evidence="13">
    <location>
        <begin position="305"/>
        <end position="344"/>
    </location>
</feature>
<keyword evidence="2" id="KW-0964">Secreted</keyword>
<keyword evidence="3 12" id="KW-0721">Serine protease homolog</keyword>
<feature type="compositionally biased region" description="Polar residues" evidence="14">
    <location>
        <begin position="259"/>
        <end position="279"/>
    </location>
</feature>
<dbReference type="Pfam" id="PF00024">
    <property type="entry name" value="PAN_1"/>
    <property type="match status" value="1"/>
</dbReference>
<accession>A0A5N3Y0E6</accession>
<evidence type="ECO:0000313" key="19">
    <source>
        <dbReference type="EMBL" id="KAB0379057.1"/>
    </source>
</evidence>
<dbReference type="SUPFAM" id="SSF57440">
    <property type="entry name" value="Kringle-like"/>
    <property type="match status" value="4"/>
</dbReference>
<keyword evidence="5 15" id="KW-0732">Signal</keyword>
<dbReference type="GO" id="GO:0005615">
    <property type="term" value="C:extracellular space"/>
    <property type="evidence" value="ECO:0007669"/>
    <property type="project" value="TreeGrafter"/>
</dbReference>
<dbReference type="InterPro" id="IPR018056">
    <property type="entry name" value="Kringle_CS"/>
</dbReference>
<comment type="caution">
    <text evidence="13">Lacks conserved residue(s) required for the propagation of feature annotation.</text>
</comment>
<dbReference type="PRINTS" id="PR00018">
    <property type="entry name" value="KRINGLE"/>
</dbReference>
<dbReference type="Pfam" id="PF00089">
    <property type="entry name" value="Trypsin"/>
    <property type="match status" value="1"/>
</dbReference>
<evidence type="ECO:0000256" key="14">
    <source>
        <dbReference type="SAM" id="MobiDB-lite"/>
    </source>
</evidence>
<dbReference type="GO" id="GO:0060255">
    <property type="term" value="P:regulation of macromolecule metabolic process"/>
    <property type="evidence" value="ECO:0007669"/>
    <property type="project" value="UniProtKB-ARBA"/>
</dbReference>
<evidence type="ECO:0000256" key="15">
    <source>
        <dbReference type="SAM" id="SignalP"/>
    </source>
</evidence>
<keyword evidence="4 13" id="KW-0420">Kringle</keyword>
<dbReference type="Pfam" id="PF00051">
    <property type="entry name" value="Kringle"/>
    <property type="match status" value="3"/>
</dbReference>
<comment type="subunit">
    <text evidence="9">Dimer of an alpha chain and a beta chain linked by a disulfide bond. Interacts (via beta chain) with MST1R (via SEMA domain).</text>
</comment>
<evidence type="ECO:0000256" key="1">
    <source>
        <dbReference type="ARBA" id="ARBA00004613"/>
    </source>
</evidence>
<evidence type="ECO:0000256" key="11">
    <source>
        <dbReference type="ARBA" id="ARBA00081106"/>
    </source>
</evidence>
<evidence type="ECO:0000256" key="13">
    <source>
        <dbReference type="PROSITE-ProRule" id="PRU00121"/>
    </source>
</evidence>
<evidence type="ECO:0000256" key="8">
    <source>
        <dbReference type="ARBA" id="ARBA00023180"/>
    </source>
</evidence>
<evidence type="ECO:0000313" key="20">
    <source>
        <dbReference type="Proteomes" id="UP000326062"/>
    </source>
</evidence>
<dbReference type="GO" id="GO:0030971">
    <property type="term" value="F:receptor tyrosine kinase binding"/>
    <property type="evidence" value="ECO:0007669"/>
    <property type="project" value="TreeGrafter"/>
</dbReference>
<dbReference type="FunFam" id="2.40.10.10:FF:000055">
    <property type="entry name" value="Hepatocyte growth factor-like 1"/>
    <property type="match status" value="1"/>
</dbReference>
<feature type="chain" id="PRO_5024358830" description="Hepatocyte growth factor-like protein" evidence="15">
    <location>
        <begin position="19"/>
        <end position="712"/>
    </location>
</feature>
<evidence type="ECO:0000259" key="17">
    <source>
        <dbReference type="PROSITE" id="PS50240"/>
    </source>
</evidence>
<dbReference type="FunFam" id="2.40.20.10:FF:000002">
    <property type="entry name" value="Hepatocyte growth factor"/>
    <property type="match status" value="2"/>
</dbReference>
<dbReference type="InterPro" id="IPR001314">
    <property type="entry name" value="Peptidase_S1A"/>
</dbReference>
<dbReference type="SMART" id="SM00130">
    <property type="entry name" value="KR"/>
    <property type="match status" value="4"/>
</dbReference>
<feature type="domain" description="Peptidase S1" evidence="17">
    <location>
        <begin position="485"/>
        <end position="710"/>
    </location>
</feature>
<evidence type="ECO:0000256" key="4">
    <source>
        <dbReference type="ARBA" id="ARBA00022572"/>
    </source>
</evidence>
<proteinExistence type="inferred from homology"/>
<dbReference type="InterPro" id="IPR038178">
    <property type="entry name" value="Kringle_sf"/>
</dbReference>
<dbReference type="InterPro" id="IPR050759">
    <property type="entry name" value="Serine_protease_kringle"/>
</dbReference>
<comment type="caution">
    <text evidence="19">The sequence shown here is derived from an EMBL/GenBank/DDBJ whole genome shotgun (WGS) entry which is preliminary data.</text>
</comment>
<dbReference type="InterPro" id="IPR013806">
    <property type="entry name" value="Kringle-like"/>
</dbReference>
<feature type="domain" description="Kringle" evidence="16">
    <location>
        <begin position="370"/>
        <end position="449"/>
    </location>
</feature>
<dbReference type="PANTHER" id="PTHR24261">
    <property type="entry name" value="PLASMINOGEN-RELATED"/>
    <property type="match status" value="1"/>
</dbReference>
<dbReference type="PRINTS" id="PR00722">
    <property type="entry name" value="CHYMOTRYPSIN"/>
</dbReference>
<dbReference type="Proteomes" id="UP000326062">
    <property type="component" value="Chromosome 4"/>
</dbReference>
<evidence type="ECO:0000256" key="9">
    <source>
        <dbReference type="ARBA" id="ARBA00063094"/>
    </source>
</evidence>
<dbReference type="CDD" id="cd00108">
    <property type="entry name" value="KR"/>
    <property type="match status" value="3"/>
</dbReference>
<dbReference type="GO" id="GO:0046425">
    <property type="term" value="P:regulation of receptor signaling pathway via JAK-STAT"/>
    <property type="evidence" value="ECO:0007669"/>
    <property type="project" value="TreeGrafter"/>
</dbReference>
<evidence type="ECO:0000256" key="12">
    <source>
        <dbReference type="PIRNR" id="PIRNR001152"/>
    </source>
</evidence>
<keyword evidence="8" id="KW-0325">Glycoprotein</keyword>
<dbReference type="SUPFAM" id="SSF57414">
    <property type="entry name" value="Hairpin loop containing domain-like"/>
    <property type="match status" value="1"/>
</dbReference>
<dbReference type="PROSITE" id="PS50948">
    <property type="entry name" value="PAN"/>
    <property type="match status" value="1"/>
</dbReference>
<dbReference type="InterPro" id="IPR000001">
    <property type="entry name" value="Kringle"/>
</dbReference>
<dbReference type="Gene3D" id="3.50.4.10">
    <property type="entry name" value="Hepatocyte Growth Factor"/>
    <property type="match status" value="1"/>
</dbReference>
<dbReference type="CDD" id="cd00190">
    <property type="entry name" value="Tryp_SPc"/>
    <property type="match status" value="1"/>
</dbReference>
<dbReference type="FunFam" id="2.40.20.10:FF:000009">
    <property type="entry name" value="Hepatocyte growth factor-like 1"/>
    <property type="match status" value="1"/>
</dbReference>
<dbReference type="PANTHER" id="PTHR24261:SF12">
    <property type="entry name" value="HEPATOCYTE GROWTH FACTOR-LIKE PROTEIN-RELATED"/>
    <property type="match status" value="1"/>
</dbReference>
<dbReference type="InterPro" id="IPR024174">
    <property type="entry name" value="HGF/MST1"/>
</dbReference>
<dbReference type="Gene3D" id="2.40.20.10">
    <property type="entry name" value="Plasminogen Kringle 4"/>
    <property type="match status" value="4"/>
</dbReference>
<evidence type="ECO:0000259" key="18">
    <source>
        <dbReference type="PROSITE" id="PS50948"/>
    </source>
</evidence>
<sequence>MGWLPLLLLLMWFSGAPGQRSPLNDFQVLRGTELQHLLHSVGPGTWQEDVANAEECAGRCGPLLDCRAFHYNLSSHGCQLLPWTQHSPHTRLQRSGRCDLFQKKNYVRTCIVDNGVEYRGTVAITVGGLPCQRWSHRFPNDHKFTPTLRNGLEENFCRNPDRDPGGPWCYTTDPAVRFQNCGIKSCREAACLWCNGEDYRGSVDRTESGRECQRWDLQHPHPHPFEPGFWTKIWTTTIAEIRTARRGPGAIPPTRTWRESSATSPAAVQRSEAQPSQEATTLNCFRGKGEGYRGTVNTTAAGVPCQRWDAQLPHQHRFAPEKYPCKDLRENFCRNPDGSEAPWCFTSRPGMRMAFCYQIRRCTDDVRPEDCYHGAGELYRGSVSKTRKGIRCQNWSAETPHKPQFKHTSAPHAPLEENFCRNPDGDSHGPWCYTMDPGTPFDYCALRRCDDDQQSSILETADQVLFDKCGKRVTRVDPWRSKLRVVGGQPGNSPWTVSLRNRQGQHFCGGSLVKEQWVLTARQCFSSCHMSLVGYEVWLGTLFQDPQPGEPDLQRIPMAKMVCGPSGSQLVLLKLERPVILNQRVALICLPPERYVVPPGTSCEIAGWGETKGTGDDTVLNVALLNVISNQECNVKHRGRVRESEMCTAGLLAPVGACEGDYGGPLACFTHDCWVLQGIIIPNRVCARPRWPAIFMRVSVFVDWIHKVMRLG</sequence>
<dbReference type="SMART" id="SM00473">
    <property type="entry name" value="PAN_AP"/>
    <property type="match status" value="1"/>
</dbReference>
<evidence type="ECO:0000256" key="5">
    <source>
        <dbReference type="ARBA" id="ARBA00022729"/>
    </source>
</evidence>
<evidence type="ECO:0000256" key="10">
    <source>
        <dbReference type="ARBA" id="ARBA00074779"/>
    </source>
</evidence>
<evidence type="ECO:0000256" key="3">
    <source>
        <dbReference type="ARBA" id="ARBA00022542"/>
    </source>
</evidence>
<keyword evidence="20" id="KW-1185">Reference proteome</keyword>